<name>A0ABP9J8M4_9ACTN</name>
<evidence type="ECO:0000313" key="2">
    <source>
        <dbReference type="Proteomes" id="UP001501759"/>
    </source>
</evidence>
<sequence length="103" mass="11167">MAEHPRKAVTPVGFDAQRSARIAGMREAARPVWEATGDTDVLQQYLKDNGCQGVDAVFVTMGLLNCGLGEAQRAFFDAPCRAAEREFHNRVLDGLAEAADTDT</sequence>
<proteinExistence type="predicted"/>
<protein>
    <submittedName>
        <fullName evidence="1">Uncharacterized protein</fullName>
    </submittedName>
</protein>
<reference evidence="2" key="1">
    <citation type="journal article" date="2019" name="Int. J. Syst. Evol. Microbiol.">
        <title>The Global Catalogue of Microorganisms (GCM) 10K type strain sequencing project: providing services to taxonomists for standard genome sequencing and annotation.</title>
        <authorList>
            <consortium name="The Broad Institute Genomics Platform"/>
            <consortium name="The Broad Institute Genome Sequencing Center for Infectious Disease"/>
            <person name="Wu L."/>
            <person name="Ma J."/>
        </authorList>
    </citation>
    <scope>NUCLEOTIDE SEQUENCE [LARGE SCALE GENOMIC DNA]</scope>
    <source>
        <strain evidence="2">JCM 18409</strain>
    </source>
</reference>
<keyword evidence="2" id="KW-1185">Reference proteome</keyword>
<dbReference type="RefSeq" id="WP_345654726.1">
    <property type="nucleotide sequence ID" value="NZ_BAABKB010000021.1"/>
</dbReference>
<evidence type="ECO:0000313" key="1">
    <source>
        <dbReference type="EMBL" id="GAA5022533.1"/>
    </source>
</evidence>
<organism evidence="1 2">
    <name type="scientific">Streptomyces siamensis</name>
    <dbReference type="NCBI Taxonomy" id="1274986"/>
    <lineage>
        <taxon>Bacteria</taxon>
        <taxon>Bacillati</taxon>
        <taxon>Actinomycetota</taxon>
        <taxon>Actinomycetes</taxon>
        <taxon>Kitasatosporales</taxon>
        <taxon>Streptomycetaceae</taxon>
        <taxon>Streptomyces</taxon>
    </lineage>
</organism>
<comment type="caution">
    <text evidence="1">The sequence shown here is derived from an EMBL/GenBank/DDBJ whole genome shotgun (WGS) entry which is preliminary data.</text>
</comment>
<gene>
    <name evidence="1" type="ORF">GCM10023335_54550</name>
</gene>
<dbReference type="Proteomes" id="UP001501759">
    <property type="component" value="Unassembled WGS sequence"/>
</dbReference>
<dbReference type="EMBL" id="BAABKB010000021">
    <property type="protein sequence ID" value="GAA5022533.1"/>
    <property type="molecule type" value="Genomic_DNA"/>
</dbReference>
<accession>A0ABP9J8M4</accession>